<reference evidence="1 2" key="1">
    <citation type="submission" date="2014-03" db="EMBL/GenBank/DDBJ databases">
        <title>Draft genome of the hookworm Oesophagostomum dentatum.</title>
        <authorList>
            <person name="Mitreva M."/>
        </authorList>
    </citation>
    <scope>NUCLEOTIDE SEQUENCE [LARGE SCALE GENOMIC DNA]</scope>
    <source>
        <strain evidence="1 2">OD-Hann</strain>
    </source>
</reference>
<proteinExistence type="predicted"/>
<sequence>MTSNNYSDDKNHVTLYDYLDEKAAGCLETSQAVLIAEVDQGVGECALSSIMLPGNCEGEPASPARLMVKALVLSFRHRASGDVSRQTSPADASVTACKGVHLAAHGSAERSEASSFELRVYCMPETGAAKENVARQEQHGRHGYPYMMMTR</sequence>
<name>A0A0B1TPN7_OESDE</name>
<evidence type="ECO:0000313" key="1">
    <source>
        <dbReference type="EMBL" id="KHJ97365.1"/>
    </source>
</evidence>
<gene>
    <name evidence="1" type="ORF">OESDEN_02667</name>
</gene>
<organism evidence="1 2">
    <name type="scientific">Oesophagostomum dentatum</name>
    <name type="common">Nodular worm</name>
    <dbReference type="NCBI Taxonomy" id="61180"/>
    <lineage>
        <taxon>Eukaryota</taxon>
        <taxon>Metazoa</taxon>
        <taxon>Ecdysozoa</taxon>
        <taxon>Nematoda</taxon>
        <taxon>Chromadorea</taxon>
        <taxon>Rhabditida</taxon>
        <taxon>Rhabditina</taxon>
        <taxon>Rhabditomorpha</taxon>
        <taxon>Strongyloidea</taxon>
        <taxon>Strongylidae</taxon>
        <taxon>Oesophagostomum</taxon>
    </lineage>
</organism>
<accession>A0A0B1TPN7</accession>
<dbReference type="OrthoDB" id="5973910at2759"/>
<evidence type="ECO:0000313" key="2">
    <source>
        <dbReference type="Proteomes" id="UP000053660"/>
    </source>
</evidence>
<keyword evidence="2" id="KW-1185">Reference proteome</keyword>
<protein>
    <submittedName>
        <fullName evidence="1">Uncharacterized protein</fullName>
    </submittedName>
</protein>
<dbReference type="AlphaFoldDB" id="A0A0B1TPN7"/>
<dbReference type="Proteomes" id="UP000053660">
    <property type="component" value="Unassembled WGS sequence"/>
</dbReference>
<dbReference type="EMBL" id="KN549465">
    <property type="protein sequence ID" value="KHJ97365.1"/>
    <property type="molecule type" value="Genomic_DNA"/>
</dbReference>